<dbReference type="PROSITE" id="PS50056">
    <property type="entry name" value="TYR_PHOSPHATASE_2"/>
    <property type="match status" value="1"/>
</dbReference>
<protein>
    <recommendedName>
        <fullName evidence="2">protein-tyrosine-phosphatase</fullName>
        <ecNumber evidence="2">3.1.3.48</ecNumber>
    </recommendedName>
</protein>
<evidence type="ECO:0000256" key="2">
    <source>
        <dbReference type="ARBA" id="ARBA00013064"/>
    </source>
</evidence>
<dbReference type="SUPFAM" id="SSF52799">
    <property type="entry name" value="(Phosphotyrosine protein) phosphatases II"/>
    <property type="match status" value="1"/>
</dbReference>
<feature type="compositionally biased region" description="Basic residues" evidence="5">
    <location>
        <begin position="279"/>
        <end position="288"/>
    </location>
</feature>
<dbReference type="PROSITE" id="PS50054">
    <property type="entry name" value="TYR_PHOSPHATASE_DUAL"/>
    <property type="match status" value="1"/>
</dbReference>
<feature type="region of interest" description="Disordered" evidence="5">
    <location>
        <begin position="267"/>
        <end position="288"/>
    </location>
</feature>
<comment type="similarity">
    <text evidence="1">Belongs to the protein-tyrosine phosphatase family. Non-receptor class dual specificity subfamily.</text>
</comment>
<dbReference type="CDD" id="cd14498">
    <property type="entry name" value="DSP"/>
    <property type="match status" value="1"/>
</dbReference>
<dbReference type="InterPro" id="IPR029021">
    <property type="entry name" value="Prot-tyrosine_phosphatase-like"/>
</dbReference>
<proteinExistence type="inferred from homology"/>
<feature type="domain" description="Tyrosine-protein phosphatase" evidence="6">
    <location>
        <begin position="2"/>
        <end position="164"/>
    </location>
</feature>
<reference evidence="8" key="1">
    <citation type="submission" date="2021-01" db="EMBL/GenBank/DDBJ databases">
        <authorList>
            <person name="Corre E."/>
            <person name="Pelletier E."/>
            <person name="Niang G."/>
            <person name="Scheremetjew M."/>
            <person name="Finn R."/>
            <person name="Kale V."/>
            <person name="Holt S."/>
            <person name="Cochrane G."/>
            <person name="Meng A."/>
            <person name="Brown T."/>
            <person name="Cohen L."/>
        </authorList>
    </citation>
    <scope>NUCLEOTIDE SEQUENCE</scope>
    <source>
        <strain evidence="8">CCMP2084</strain>
    </source>
</reference>
<dbReference type="SMART" id="SM00195">
    <property type="entry name" value="DSPc"/>
    <property type="match status" value="1"/>
</dbReference>
<accession>A0A7S2UFE6</accession>
<gene>
    <name evidence="8" type="ORF">ASEP1449_LOCUS10070</name>
</gene>
<name>A0A7S2UFE6_9STRA</name>
<evidence type="ECO:0000256" key="5">
    <source>
        <dbReference type="SAM" id="MobiDB-lite"/>
    </source>
</evidence>
<evidence type="ECO:0000313" key="8">
    <source>
        <dbReference type="EMBL" id="CAD9818238.1"/>
    </source>
</evidence>
<evidence type="ECO:0000256" key="3">
    <source>
        <dbReference type="ARBA" id="ARBA00022801"/>
    </source>
</evidence>
<organism evidence="8">
    <name type="scientific">Attheya septentrionalis</name>
    <dbReference type="NCBI Taxonomy" id="420275"/>
    <lineage>
        <taxon>Eukaryota</taxon>
        <taxon>Sar</taxon>
        <taxon>Stramenopiles</taxon>
        <taxon>Ochrophyta</taxon>
        <taxon>Bacillariophyta</taxon>
        <taxon>Coscinodiscophyceae</taxon>
        <taxon>Chaetocerotophycidae</taxon>
        <taxon>Chaetocerotales</taxon>
        <taxon>Attheyaceae</taxon>
        <taxon>Attheya</taxon>
    </lineage>
</organism>
<dbReference type="InterPro" id="IPR020422">
    <property type="entry name" value="TYR_PHOSPHATASE_DUAL_dom"/>
</dbReference>
<evidence type="ECO:0000259" key="6">
    <source>
        <dbReference type="PROSITE" id="PS50054"/>
    </source>
</evidence>
<dbReference type="Gene3D" id="3.90.190.10">
    <property type="entry name" value="Protein tyrosine phosphatase superfamily"/>
    <property type="match status" value="1"/>
</dbReference>
<sequence length="363" mass="41048">MSYHEVLDRVFVGDQTVAQNVALLRQLNVTHIVACGFSEGFFPLQFRYLCIPVPDLPTANLVRYIPRAISFLDQALQGDNQNSKSTSCVLIHCVHGQSRSCSIAVAYWMHHFLKRSVSGEESCSSSSSSLLHEAYEAVQRARPSMAINPGFVQQLELWRRMLLCGSNHDNDNNDSEQSHKRWTQPYATFRSMRAHSEFHESRTLTRYVALQVFDHETSTSSTTNMAATYKCHTCRTPLFHAFNILDEFTAAQIKSLPASTYWKDSAGGRDYQTQQGKQHPGKQSRRKNTACCETNGMIKVEPMEWMKPLLQGDTEIMSPMGKLICPNCCAKVGYWDWRDEDYFAPPASCILISPSKVDHSANS</sequence>
<evidence type="ECO:0000256" key="4">
    <source>
        <dbReference type="ARBA" id="ARBA00022912"/>
    </source>
</evidence>
<evidence type="ECO:0000259" key="7">
    <source>
        <dbReference type="PROSITE" id="PS50056"/>
    </source>
</evidence>
<dbReference type="PANTHER" id="PTHR45848">
    <property type="entry name" value="DUAL SPECIFICITY PROTEIN PHOSPHATASE 12 FAMILY MEMBER"/>
    <property type="match status" value="1"/>
</dbReference>
<dbReference type="InterPro" id="IPR000387">
    <property type="entry name" value="Tyr_Pase_dom"/>
</dbReference>
<dbReference type="EC" id="3.1.3.48" evidence="2"/>
<evidence type="ECO:0000256" key="1">
    <source>
        <dbReference type="ARBA" id="ARBA00008601"/>
    </source>
</evidence>
<dbReference type="PANTHER" id="PTHR45848:SF4">
    <property type="entry name" value="DUAL SPECIFICITY PROTEIN PHOSPHATASE 12"/>
    <property type="match status" value="1"/>
</dbReference>
<dbReference type="InterPro" id="IPR000340">
    <property type="entry name" value="Dual-sp_phosphatase_cat-dom"/>
</dbReference>
<keyword evidence="3" id="KW-0378">Hydrolase</keyword>
<dbReference type="GO" id="GO:0004725">
    <property type="term" value="F:protein tyrosine phosphatase activity"/>
    <property type="evidence" value="ECO:0007669"/>
    <property type="project" value="UniProtKB-EC"/>
</dbReference>
<dbReference type="GO" id="GO:0008138">
    <property type="term" value="F:protein tyrosine/serine/threonine phosphatase activity"/>
    <property type="evidence" value="ECO:0007669"/>
    <property type="project" value="TreeGrafter"/>
</dbReference>
<dbReference type="Pfam" id="PF00782">
    <property type="entry name" value="DSPc"/>
    <property type="match status" value="1"/>
</dbReference>
<keyword evidence="4" id="KW-0904">Protein phosphatase</keyword>
<dbReference type="AlphaFoldDB" id="A0A7S2UFE6"/>
<dbReference type="EMBL" id="HBHQ01015107">
    <property type="protein sequence ID" value="CAD9818238.1"/>
    <property type="molecule type" value="Transcribed_RNA"/>
</dbReference>
<feature type="domain" description="Tyrosine specific protein phosphatases" evidence="7">
    <location>
        <begin position="69"/>
        <end position="145"/>
    </location>
</feature>